<dbReference type="GO" id="GO:0006508">
    <property type="term" value="P:proteolysis"/>
    <property type="evidence" value="ECO:0007669"/>
    <property type="project" value="UniProtKB-KW"/>
</dbReference>
<evidence type="ECO:0000256" key="7">
    <source>
        <dbReference type="ARBA" id="ARBA00023136"/>
    </source>
</evidence>
<reference evidence="9" key="1">
    <citation type="submission" date="2020-09" db="EMBL/GenBank/DDBJ databases">
        <title>Draft Genome Sequence of Paenibacillus sp. WST5.</title>
        <authorList>
            <person name="Bao Z."/>
        </authorList>
    </citation>
    <scope>NUCLEOTIDE SEQUENCE</scope>
    <source>
        <strain evidence="9">WST5</strain>
    </source>
</reference>
<keyword evidence="10" id="KW-1185">Reference proteome</keyword>
<keyword evidence="5" id="KW-0378">Hydrolase</keyword>
<dbReference type="InterPro" id="IPR006741">
    <property type="entry name" value="AgrB"/>
</dbReference>
<evidence type="ECO:0000256" key="1">
    <source>
        <dbReference type="ARBA" id="ARBA00022475"/>
    </source>
</evidence>
<dbReference type="Pfam" id="PF04647">
    <property type="entry name" value="AgrB"/>
    <property type="match status" value="1"/>
</dbReference>
<feature type="transmembrane region" description="Helical" evidence="8">
    <location>
        <begin position="35"/>
        <end position="68"/>
    </location>
</feature>
<keyword evidence="7 8" id="KW-0472">Membrane</keyword>
<keyword evidence="1" id="KW-1003">Cell membrane</keyword>
<sequence length="178" mass="19774">MLVNDIAEKIAISIHNNSTQPSSSVNVMKHALINLLNYIIIVSIVEVICIITGDFLYSLIPLIAFPVLRYFSGGLHLKHPNACNVLTSVFMLASVYVPIEFWYAGIVLNAIALWITLLRAPTNISRFTKNQYPALKIAAACVIGINFFIQSPMLAVIFFLQALTLLKSLQKTADRYGF</sequence>
<proteinExistence type="predicted"/>
<dbReference type="RefSeq" id="WP_188173479.1">
    <property type="nucleotide sequence ID" value="NZ_JACVVD010000002.1"/>
</dbReference>
<dbReference type="GO" id="GO:0016020">
    <property type="term" value="C:membrane"/>
    <property type="evidence" value="ECO:0007669"/>
    <property type="project" value="InterPro"/>
</dbReference>
<dbReference type="Proteomes" id="UP000650466">
    <property type="component" value="Unassembled WGS sequence"/>
</dbReference>
<gene>
    <name evidence="9" type="ORF">ICC18_06100</name>
</gene>
<keyword evidence="3" id="KW-0645">Protease</keyword>
<comment type="caution">
    <text evidence="9">The sequence shown here is derived from an EMBL/GenBank/DDBJ whole genome shotgun (WGS) entry which is preliminary data.</text>
</comment>
<evidence type="ECO:0000256" key="8">
    <source>
        <dbReference type="SAM" id="Phobius"/>
    </source>
</evidence>
<dbReference type="GO" id="GO:0008233">
    <property type="term" value="F:peptidase activity"/>
    <property type="evidence" value="ECO:0007669"/>
    <property type="project" value="UniProtKB-KW"/>
</dbReference>
<evidence type="ECO:0000313" key="9">
    <source>
        <dbReference type="EMBL" id="MBD0379680.1"/>
    </source>
</evidence>
<protein>
    <submittedName>
        <fullName evidence="9">Accessory gene regulator B family protein</fullName>
    </submittedName>
</protein>
<keyword evidence="2" id="KW-0673">Quorum sensing</keyword>
<evidence type="ECO:0000256" key="3">
    <source>
        <dbReference type="ARBA" id="ARBA00022670"/>
    </source>
</evidence>
<dbReference type="AlphaFoldDB" id="A0A926KL60"/>
<dbReference type="SMART" id="SM00793">
    <property type="entry name" value="AgrB"/>
    <property type="match status" value="1"/>
</dbReference>
<evidence type="ECO:0000256" key="5">
    <source>
        <dbReference type="ARBA" id="ARBA00022801"/>
    </source>
</evidence>
<dbReference type="GO" id="GO:0009372">
    <property type="term" value="P:quorum sensing"/>
    <property type="evidence" value="ECO:0007669"/>
    <property type="project" value="UniProtKB-KW"/>
</dbReference>
<feature type="transmembrane region" description="Helical" evidence="8">
    <location>
        <begin position="137"/>
        <end position="166"/>
    </location>
</feature>
<evidence type="ECO:0000313" key="10">
    <source>
        <dbReference type="Proteomes" id="UP000650466"/>
    </source>
</evidence>
<evidence type="ECO:0000256" key="4">
    <source>
        <dbReference type="ARBA" id="ARBA00022692"/>
    </source>
</evidence>
<evidence type="ECO:0000256" key="2">
    <source>
        <dbReference type="ARBA" id="ARBA00022654"/>
    </source>
</evidence>
<accession>A0A926KL60</accession>
<evidence type="ECO:0000256" key="6">
    <source>
        <dbReference type="ARBA" id="ARBA00022989"/>
    </source>
</evidence>
<organism evidence="9 10">
    <name type="scientific">Paenibacillus sedimenti</name>
    <dbReference type="NCBI Taxonomy" id="2770274"/>
    <lineage>
        <taxon>Bacteria</taxon>
        <taxon>Bacillati</taxon>
        <taxon>Bacillota</taxon>
        <taxon>Bacilli</taxon>
        <taxon>Bacillales</taxon>
        <taxon>Paenibacillaceae</taxon>
        <taxon>Paenibacillus</taxon>
    </lineage>
</organism>
<keyword evidence="6 8" id="KW-1133">Transmembrane helix</keyword>
<name>A0A926KL60_9BACL</name>
<feature type="transmembrane region" description="Helical" evidence="8">
    <location>
        <begin position="89"/>
        <end position="117"/>
    </location>
</feature>
<keyword evidence="4 8" id="KW-0812">Transmembrane</keyword>
<dbReference type="EMBL" id="JACVVD010000002">
    <property type="protein sequence ID" value="MBD0379680.1"/>
    <property type="molecule type" value="Genomic_DNA"/>
</dbReference>